<keyword evidence="1" id="KW-0472">Membrane</keyword>
<organism evidence="2 3">
    <name type="scientific">Siminovitchia terrae</name>
    <name type="common">Bacillus terrae</name>
    <dbReference type="NCBI Taxonomy" id="1914933"/>
    <lineage>
        <taxon>Bacteria</taxon>
        <taxon>Bacillati</taxon>
        <taxon>Bacillota</taxon>
        <taxon>Bacilli</taxon>
        <taxon>Bacillales</taxon>
        <taxon>Bacillaceae</taxon>
        <taxon>Siminovitchia</taxon>
    </lineage>
</organism>
<comment type="caution">
    <text evidence="2">The sequence shown here is derived from an EMBL/GenBank/DDBJ whole genome shotgun (WGS) entry which is preliminary data.</text>
</comment>
<evidence type="ECO:0000313" key="3">
    <source>
        <dbReference type="Proteomes" id="UP000680670"/>
    </source>
</evidence>
<accession>A0ABQ4KUJ1</accession>
<dbReference type="RefSeq" id="WP_212949095.1">
    <property type="nucleotide sequence ID" value="NZ_BORI01000008.1"/>
</dbReference>
<feature type="transmembrane region" description="Helical" evidence="1">
    <location>
        <begin position="12"/>
        <end position="34"/>
    </location>
</feature>
<sequence>MNAVAKFAENIYCLLSIITMAMGVIVAMMFGFSIIVGGSYGESLAVFAGSIMNWGIRIAAIATLFGILKIYLSRQHTLTMDMEAGKQKNIVTPERPA</sequence>
<reference evidence="2 3" key="1">
    <citation type="submission" date="2021-03" db="EMBL/GenBank/DDBJ databases">
        <title>Antimicrobial resistance genes in bacteria isolated from Japanese honey, and their potential for conferring macrolide and lincosamide resistance in the American foulbrood pathogen Paenibacillus larvae.</title>
        <authorList>
            <person name="Okamoto M."/>
            <person name="Kumagai M."/>
            <person name="Kanamori H."/>
            <person name="Takamatsu D."/>
        </authorList>
    </citation>
    <scope>NUCLEOTIDE SEQUENCE [LARGE SCALE GENOMIC DNA]</scope>
    <source>
        <strain evidence="2 3">J6TS1</strain>
    </source>
</reference>
<evidence type="ECO:0000313" key="2">
    <source>
        <dbReference type="EMBL" id="GIN95676.1"/>
    </source>
</evidence>
<dbReference type="EMBL" id="BORJ01000003">
    <property type="protein sequence ID" value="GIN95676.1"/>
    <property type="molecule type" value="Genomic_DNA"/>
</dbReference>
<feature type="transmembrane region" description="Helical" evidence="1">
    <location>
        <begin position="54"/>
        <end position="72"/>
    </location>
</feature>
<gene>
    <name evidence="2" type="ORF">J6TS1_15460</name>
</gene>
<protein>
    <submittedName>
        <fullName evidence="2">Uncharacterized protein</fullName>
    </submittedName>
</protein>
<name>A0ABQ4KUJ1_SIMTE</name>
<evidence type="ECO:0000256" key="1">
    <source>
        <dbReference type="SAM" id="Phobius"/>
    </source>
</evidence>
<dbReference type="Proteomes" id="UP000680670">
    <property type="component" value="Unassembled WGS sequence"/>
</dbReference>
<keyword evidence="1" id="KW-1133">Transmembrane helix</keyword>
<keyword evidence="3" id="KW-1185">Reference proteome</keyword>
<proteinExistence type="predicted"/>
<keyword evidence="1" id="KW-0812">Transmembrane</keyword>